<dbReference type="RefSeq" id="WP_038672205.1">
    <property type="nucleotide sequence ID" value="NZ_HF545616.1"/>
</dbReference>
<dbReference type="Proteomes" id="UP000027600">
    <property type="component" value="Chromosome I"/>
</dbReference>
<proteinExistence type="predicted"/>
<accession>A0ABM9QHF6</accession>
<sequence>MLNIKSMAILLKITAKLDIKPVIDKLKNLDIFAEAKSPDEAMKQLTKEKAAIVGAEMFAAILPQLDSVSDFLAEFVAAYKGVSVEEAEKLDAIEVIKELIGDSGVLNFFSSALRKKVEQRH</sequence>
<dbReference type="EMBL" id="HF545616">
    <property type="protein sequence ID" value="CCO05279.1"/>
    <property type="molecule type" value="Genomic_DNA"/>
</dbReference>
<organism evidence="1 2">
    <name type="scientific">Ruminococcus bicirculans</name>
    <name type="common">ex Wegman et al. 2014</name>
    <dbReference type="NCBI Taxonomy" id="1160721"/>
    <lineage>
        <taxon>Bacteria</taxon>
        <taxon>Bacillati</taxon>
        <taxon>Bacillota</taxon>
        <taxon>Clostridia</taxon>
        <taxon>Eubacteriales</taxon>
        <taxon>Oscillospiraceae</taxon>
        <taxon>Ruminococcus</taxon>
    </lineage>
</organism>
<gene>
    <name evidence="1" type="ORF">RBI_I01577</name>
</gene>
<protein>
    <submittedName>
        <fullName evidence="1">Uncharacterized protein</fullName>
    </submittedName>
</protein>
<evidence type="ECO:0000313" key="2">
    <source>
        <dbReference type="Proteomes" id="UP000027600"/>
    </source>
</evidence>
<evidence type="ECO:0000313" key="1">
    <source>
        <dbReference type="EMBL" id="CCO05279.1"/>
    </source>
</evidence>
<name>A0ABM9QHF6_9FIRM</name>
<keyword evidence="2" id="KW-1185">Reference proteome</keyword>
<reference evidence="1 2" key="1">
    <citation type="journal article" date="2014" name="Int. J. Syst. Evol. Microbiol.">
        <title>Complete genome of a new Firmicutes species belonging to the dominant human colonic microbiota ('Ruminococcus bicirculans') reveals two chromosomes and a selective capacity to utilize plant glucans.</title>
        <authorList>
            <consortium name="NISC Comparative Sequencing Program"/>
            <person name="Wegmann U."/>
            <person name="Louis P."/>
            <person name="Goesmann A."/>
            <person name="Henrissat B."/>
            <person name="Duncan S.H."/>
            <person name="Flint H.J."/>
        </authorList>
    </citation>
    <scope>NUCLEOTIDE SEQUENCE [LARGE SCALE GENOMIC DNA]</scope>
    <source>
        <strain evidence="1 2">80/3</strain>
    </source>
</reference>